<dbReference type="InterPro" id="IPR050903">
    <property type="entry name" value="Bact_Chemotaxis_MeTrfase"/>
</dbReference>
<dbReference type="CDD" id="cd02440">
    <property type="entry name" value="AdoMet_MTases"/>
    <property type="match status" value="1"/>
</dbReference>
<dbReference type="GO" id="GO:0008983">
    <property type="term" value="F:protein-glutamate O-methyltransferase activity"/>
    <property type="evidence" value="ECO:0007669"/>
    <property type="project" value="UniProtKB-EC"/>
</dbReference>
<accession>A0A0A8H416</accession>
<dbReference type="SUPFAM" id="SSF47757">
    <property type="entry name" value="Chemotaxis receptor methyltransferase CheR, N-terminal domain"/>
    <property type="match status" value="1"/>
</dbReference>
<dbReference type="Proteomes" id="UP000031163">
    <property type="component" value="Chromosome"/>
</dbReference>
<gene>
    <name evidence="5" type="primary">cheR</name>
    <name evidence="5" type="ORF">CINS_0664</name>
</gene>
<dbReference type="EMBL" id="CP007770">
    <property type="protein sequence ID" value="AJC87634.1"/>
    <property type="molecule type" value="Genomic_DNA"/>
</dbReference>
<dbReference type="InterPro" id="IPR029063">
    <property type="entry name" value="SAM-dependent_MTases_sf"/>
</dbReference>
<reference evidence="5 6" key="1">
    <citation type="journal article" date="2014" name="Genome Biol. Evol.">
        <title>Comparative Genomics of the Campylobacter lari Group.</title>
        <authorList>
            <person name="Miller W.G."/>
            <person name="Yee E."/>
            <person name="Chapman M.H."/>
            <person name="Smith T.P."/>
            <person name="Bono J.L."/>
            <person name="Huynh S."/>
            <person name="Parker C.T."/>
            <person name="Vandamme P."/>
            <person name="Luong K."/>
            <person name="Korlach J."/>
        </authorList>
    </citation>
    <scope>NUCLEOTIDE SEQUENCE [LARGE SCALE GENOMIC DNA]</scope>
    <source>
        <strain evidence="5 6">NCTC 12927</strain>
    </source>
</reference>
<dbReference type="PROSITE" id="PS50123">
    <property type="entry name" value="CHER"/>
    <property type="match status" value="1"/>
</dbReference>
<dbReference type="EC" id="2.1.1.80" evidence="5"/>
<dbReference type="PANTHER" id="PTHR24422">
    <property type="entry name" value="CHEMOTAXIS PROTEIN METHYLTRANSFERASE"/>
    <property type="match status" value="1"/>
</dbReference>
<dbReference type="AlphaFoldDB" id="A0A0A8H416"/>
<name>A0A0A8H416_9BACT</name>
<evidence type="ECO:0000256" key="3">
    <source>
        <dbReference type="ARBA" id="ARBA00022691"/>
    </source>
</evidence>
<sequence>MIKIHENELNDFIKIVGQISGNNLTAKRDILLTKLPKFLKELGLNNLSELNDRVMFQRNLKQETIDFITVCETYFFRELEQLKDVIYYIKALERPVNILCAPCASGEEVYSLAILASENLIKDINILGIDINKKMIDRCSEMTYSERSVSRLNLAEKKRFFEKEDDMYHLKKETLACRCRFELCNVFDDALFRLGKFDIIFSRNMMIYFDQDFKIKLMERFHRILNREGRIYPGKSDHIPDTAYFEKNFSASGIYYSKVD</sequence>
<dbReference type="KEGG" id="cis:CINS_0664"/>
<dbReference type="InterPro" id="IPR022642">
    <property type="entry name" value="CheR_C"/>
</dbReference>
<dbReference type="HOGENOM" id="CLU_025854_0_1_7"/>
<evidence type="ECO:0000256" key="2">
    <source>
        <dbReference type="ARBA" id="ARBA00022679"/>
    </source>
</evidence>
<dbReference type="SMART" id="SM00138">
    <property type="entry name" value="MeTrc"/>
    <property type="match status" value="1"/>
</dbReference>
<dbReference type="PANTHER" id="PTHR24422:SF19">
    <property type="entry name" value="CHEMOTAXIS PROTEIN METHYLTRANSFERASE"/>
    <property type="match status" value="1"/>
</dbReference>
<evidence type="ECO:0000256" key="1">
    <source>
        <dbReference type="ARBA" id="ARBA00022603"/>
    </source>
</evidence>
<dbReference type="STRING" id="1031564.CINS_0664"/>
<keyword evidence="2 5" id="KW-0808">Transferase</keyword>
<dbReference type="InterPro" id="IPR000780">
    <property type="entry name" value="CheR_MeTrfase"/>
</dbReference>
<evidence type="ECO:0000259" key="4">
    <source>
        <dbReference type="PROSITE" id="PS50123"/>
    </source>
</evidence>
<dbReference type="Gene3D" id="3.40.50.150">
    <property type="entry name" value="Vaccinia Virus protein VP39"/>
    <property type="match status" value="1"/>
</dbReference>
<evidence type="ECO:0000313" key="5">
    <source>
        <dbReference type="EMBL" id="AJC87634.1"/>
    </source>
</evidence>
<dbReference type="SUPFAM" id="SSF53335">
    <property type="entry name" value="S-adenosyl-L-methionine-dependent methyltransferases"/>
    <property type="match status" value="1"/>
</dbReference>
<proteinExistence type="predicted"/>
<dbReference type="GO" id="GO:0032259">
    <property type="term" value="P:methylation"/>
    <property type="evidence" value="ECO:0007669"/>
    <property type="project" value="UniProtKB-KW"/>
</dbReference>
<dbReference type="RefSeq" id="WP_039649810.1">
    <property type="nucleotide sequence ID" value="NZ_CP007770.1"/>
</dbReference>
<dbReference type="GeneID" id="74431468"/>
<keyword evidence="1 5" id="KW-0489">Methyltransferase</keyword>
<dbReference type="Pfam" id="PF01739">
    <property type="entry name" value="CheR"/>
    <property type="match status" value="1"/>
</dbReference>
<feature type="domain" description="CheR-type methyltransferase" evidence="4">
    <location>
        <begin position="1"/>
        <end position="260"/>
    </location>
</feature>
<evidence type="ECO:0000313" key="6">
    <source>
        <dbReference type="Proteomes" id="UP000031163"/>
    </source>
</evidence>
<organism evidence="5 6">
    <name type="scientific">Campylobacter insulaenigrae NCTC 12927</name>
    <dbReference type="NCBI Taxonomy" id="1031564"/>
    <lineage>
        <taxon>Bacteria</taxon>
        <taxon>Pseudomonadati</taxon>
        <taxon>Campylobacterota</taxon>
        <taxon>Epsilonproteobacteria</taxon>
        <taxon>Campylobacterales</taxon>
        <taxon>Campylobacteraceae</taxon>
        <taxon>Campylobacter</taxon>
    </lineage>
</organism>
<keyword evidence="3" id="KW-0949">S-adenosyl-L-methionine</keyword>
<protein>
    <submittedName>
        <fullName evidence="5">MCP protein methyltransferase</fullName>
        <ecNumber evidence="5">2.1.1.80</ecNumber>
    </submittedName>
</protein>
<dbReference type="PRINTS" id="PR00996">
    <property type="entry name" value="CHERMTFRASE"/>
</dbReference>